<dbReference type="RefSeq" id="WP_407347931.1">
    <property type="nucleotide sequence ID" value="NZ_CP136864.1"/>
</dbReference>
<dbReference type="InterPro" id="IPR001444">
    <property type="entry name" value="Flag_bb_rod_N"/>
</dbReference>
<name>A0ABZ0I1A8_9GAMM</name>
<dbReference type="PIRSF" id="PIRSF002889">
    <property type="entry name" value="Rod_FlgB"/>
    <property type="match status" value="1"/>
</dbReference>
<comment type="subcellular location">
    <subcellularLocation>
        <location evidence="1 6">Bacterial flagellum basal body</location>
    </subcellularLocation>
</comment>
<dbReference type="InterPro" id="IPR006300">
    <property type="entry name" value="FlgB"/>
</dbReference>
<evidence type="ECO:0000256" key="6">
    <source>
        <dbReference type="PIRNR" id="PIRNR002889"/>
    </source>
</evidence>
<keyword evidence="4 6" id="KW-0975">Bacterial flagellum</keyword>
<keyword evidence="8" id="KW-0282">Flagellum</keyword>
<dbReference type="Proteomes" id="UP001626537">
    <property type="component" value="Chromosome"/>
</dbReference>
<reference evidence="8 9" key="1">
    <citation type="submission" date="2023-10" db="EMBL/GenBank/DDBJ databases">
        <title>Two novel species belonging to the OM43/NOR5 clade.</title>
        <authorList>
            <person name="Park M."/>
        </authorList>
    </citation>
    <scope>NUCLEOTIDE SEQUENCE [LARGE SCALE GENOMIC DNA]</scope>
    <source>
        <strain evidence="8 9">IMCC43200</strain>
    </source>
</reference>
<dbReference type="PANTHER" id="PTHR30435">
    <property type="entry name" value="FLAGELLAR PROTEIN"/>
    <property type="match status" value="1"/>
</dbReference>
<sequence length="130" mass="13990">MGTLDSALGISPQVLALRAQKTELLAANIANSDTPGYKARDIDFSAAMRSASGAQDEMTRTHAAHLNTSGTPGSVEPMYRLPSQPSLDGNTVESQREHAEFMDNAMRYQASLNLLDGRINSLRTAIRGQV</sequence>
<evidence type="ECO:0000256" key="3">
    <source>
        <dbReference type="ARBA" id="ARBA00014376"/>
    </source>
</evidence>
<feature type="domain" description="Flagellar basal body rod protein N-terminal" evidence="7">
    <location>
        <begin position="15"/>
        <end position="38"/>
    </location>
</feature>
<keyword evidence="8" id="KW-0969">Cilium</keyword>
<evidence type="ECO:0000256" key="1">
    <source>
        <dbReference type="ARBA" id="ARBA00004117"/>
    </source>
</evidence>
<comment type="function">
    <text evidence="5 6">Structural component of flagellum, the bacterial motility apparatus. Part of the rod structure of flagellar basal body.</text>
</comment>
<keyword evidence="9" id="KW-1185">Reference proteome</keyword>
<comment type="similarity">
    <text evidence="2 6">Belongs to the flagella basal body rod proteins family.</text>
</comment>
<comment type="subunit">
    <text evidence="6">The basal body constitutes a major portion of the flagellar organelle and consists of a number of rings mounted on a central rod.</text>
</comment>
<evidence type="ECO:0000313" key="8">
    <source>
        <dbReference type="EMBL" id="WOJ93283.1"/>
    </source>
</evidence>
<accession>A0ABZ0I1A8</accession>
<organism evidence="8 9">
    <name type="scientific">Congregibacter variabilis</name>
    <dbReference type="NCBI Taxonomy" id="3081200"/>
    <lineage>
        <taxon>Bacteria</taxon>
        <taxon>Pseudomonadati</taxon>
        <taxon>Pseudomonadota</taxon>
        <taxon>Gammaproteobacteria</taxon>
        <taxon>Cellvibrionales</taxon>
        <taxon>Halieaceae</taxon>
        <taxon>Congregibacter</taxon>
    </lineage>
</organism>
<evidence type="ECO:0000313" key="9">
    <source>
        <dbReference type="Proteomes" id="UP001626537"/>
    </source>
</evidence>
<dbReference type="EMBL" id="CP136864">
    <property type="protein sequence ID" value="WOJ93283.1"/>
    <property type="molecule type" value="Genomic_DNA"/>
</dbReference>
<dbReference type="NCBIfam" id="TIGR01396">
    <property type="entry name" value="FlgB"/>
    <property type="match status" value="1"/>
</dbReference>
<protein>
    <recommendedName>
        <fullName evidence="3 6">Flagellar basal body rod protein FlgB</fullName>
    </recommendedName>
</protein>
<gene>
    <name evidence="8" type="primary">flgB</name>
    <name evidence="8" type="ORF">R0135_16080</name>
</gene>
<evidence type="ECO:0000256" key="2">
    <source>
        <dbReference type="ARBA" id="ARBA00009677"/>
    </source>
</evidence>
<dbReference type="PANTHER" id="PTHR30435:SF12">
    <property type="entry name" value="FLAGELLAR BASAL BODY ROD PROTEIN FLGB"/>
    <property type="match status" value="1"/>
</dbReference>
<dbReference type="Pfam" id="PF00460">
    <property type="entry name" value="Flg_bb_rod"/>
    <property type="match status" value="1"/>
</dbReference>
<keyword evidence="8" id="KW-0966">Cell projection</keyword>
<evidence type="ECO:0000256" key="5">
    <source>
        <dbReference type="ARBA" id="ARBA00024934"/>
    </source>
</evidence>
<evidence type="ECO:0000256" key="4">
    <source>
        <dbReference type="ARBA" id="ARBA00023143"/>
    </source>
</evidence>
<proteinExistence type="inferred from homology"/>
<evidence type="ECO:0000259" key="7">
    <source>
        <dbReference type="Pfam" id="PF00460"/>
    </source>
</evidence>